<accession>A0A6M5Z088</accession>
<dbReference type="KEGG" id="ftj:FTUN_6446"/>
<name>A0A6M5Z088_9BACT</name>
<gene>
    <name evidence="2" type="ORF">FTUN_6446</name>
</gene>
<evidence type="ECO:0000256" key="1">
    <source>
        <dbReference type="SAM" id="MobiDB-lite"/>
    </source>
</evidence>
<evidence type="ECO:0000313" key="3">
    <source>
        <dbReference type="Proteomes" id="UP000503447"/>
    </source>
</evidence>
<feature type="compositionally biased region" description="Polar residues" evidence="1">
    <location>
        <begin position="47"/>
        <end position="58"/>
    </location>
</feature>
<feature type="region of interest" description="Disordered" evidence="1">
    <location>
        <begin position="40"/>
        <end position="83"/>
    </location>
</feature>
<keyword evidence="3" id="KW-1185">Reference proteome</keyword>
<feature type="compositionally biased region" description="Polar residues" evidence="1">
    <location>
        <begin position="65"/>
        <end position="74"/>
    </location>
</feature>
<dbReference type="Proteomes" id="UP000503447">
    <property type="component" value="Chromosome"/>
</dbReference>
<evidence type="ECO:0000313" key="2">
    <source>
        <dbReference type="EMBL" id="QJW98851.1"/>
    </source>
</evidence>
<proteinExistence type="predicted"/>
<feature type="region of interest" description="Disordered" evidence="1">
    <location>
        <begin position="105"/>
        <end position="129"/>
    </location>
</feature>
<feature type="region of interest" description="Disordered" evidence="1">
    <location>
        <begin position="1"/>
        <end position="20"/>
    </location>
</feature>
<reference evidence="3" key="1">
    <citation type="submission" date="2020-05" db="EMBL/GenBank/DDBJ databases">
        <title>Frigoriglobus tundricola gen. nov., sp. nov., a psychrotolerant cellulolytic planctomycete of the family Gemmataceae with two divergent copies of 16S rRNA gene.</title>
        <authorList>
            <person name="Kulichevskaya I.S."/>
            <person name="Ivanova A.A."/>
            <person name="Naumoff D.G."/>
            <person name="Beletsky A.V."/>
            <person name="Rijpstra W.I.C."/>
            <person name="Sinninghe Damste J.S."/>
            <person name="Mardanov A.V."/>
            <person name="Ravin N.V."/>
            <person name="Dedysh S.N."/>
        </authorList>
    </citation>
    <scope>NUCLEOTIDE SEQUENCE [LARGE SCALE GENOMIC DNA]</scope>
    <source>
        <strain evidence="3">PL17</strain>
    </source>
</reference>
<sequence>MTQERNRQHPSLTREPAAAFRSSWAGEVRVGRMKALGERGASALRGAQQQAGDSSRAQKQAGVSGFTSRAQNPTGFARFTRGAHAPRSPGWLVILRSESVRESAKPACDAAPQVGELRKQTNCAEGASS</sequence>
<dbReference type="AlphaFoldDB" id="A0A6M5Z088"/>
<organism evidence="2 3">
    <name type="scientific">Frigoriglobus tundricola</name>
    <dbReference type="NCBI Taxonomy" id="2774151"/>
    <lineage>
        <taxon>Bacteria</taxon>
        <taxon>Pseudomonadati</taxon>
        <taxon>Planctomycetota</taxon>
        <taxon>Planctomycetia</taxon>
        <taxon>Gemmatales</taxon>
        <taxon>Gemmataceae</taxon>
        <taxon>Frigoriglobus</taxon>
    </lineage>
</organism>
<dbReference type="EMBL" id="CP053452">
    <property type="protein sequence ID" value="QJW98851.1"/>
    <property type="molecule type" value="Genomic_DNA"/>
</dbReference>
<feature type="compositionally biased region" description="Polar residues" evidence="1">
    <location>
        <begin position="120"/>
        <end position="129"/>
    </location>
</feature>
<protein>
    <submittedName>
        <fullName evidence="2">Uncharacterized protein</fullName>
    </submittedName>
</protein>